<keyword evidence="6 10" id="KW-0547">Nucleotide-binding</keyword>
<keyword evidence="9 10" id="KW-0472">Membrane</keyword>
<comment type="subunit">
    <text evidence="10">Probably a homodimer.</text>
</comment>
<gene>
    <name evidence="10" type="primary">dacA</name>
    <name evidence="12" type="ORF">IFK94_05215</name>
</gene>
<proteinExistence type="inferred from homology"/>
<comment type="caution">
    <text evidence="12">The sequence shown here is derived from an EMBL/GenBank/DDBJ whole genome shotgun (WGS) entry which is preliminary data.</text>
</comment>
<dbReference type="PIRSF" id="PIRSF004793">
    <property type="entry name" value="UCP004793"/>
    <property type="match status" value="1"/>
</dbReference>
<name>A0A8J6Y1M4_9BACT</name>
<evidence type="ECO:0000313" key="12">
    <source>
        <dbReference type="EMBL" id="MBD3867504.1"/>
    </source>
</evidence>
<evidence type="ECO:0000256" key="4">
    <source>
        <dbReference type="ARBA" id="ARBA00022692"/>
    </source>
</evidence>
<evidence type="ECO:0000259" key="11">
    <source>
        <dbReference type="PROSITE" id="PS51794"/>
    </source>
</evidence>
<organism evidence="12 13">
    <name type="scientific">Candidatus Polarisedimenticola svalbardensis</name>
    <dbReference type="NCBI Taxonomy" id="2886004"/>
    <lineage>
        <taxon>Bacteria</taxon>
        <taxon>Pseudomonadati</taxon>
        <taxon>Acidobacteriota</taxon>
        <taxon>Candidatus Polarisedimenticolia</taxon>
        <taxon>Candidatus Polarisedimenticolales</taxon>
        <taxon>Candidatus Polarisedimenticolaceae</taxon>
        <taxon>Candidatus Polarisedimenticola</taxon>
    </lineage>
</organism>
<dbReference type="InterPro" id="IPR034701">
    <property type="entry name" value="CdaA"/>
</dbReference>
<evidence type="ECO:0000256" key="2">
    <source>
        <dbReference type="ARBA" id="ARBA00022475"/>
    </source>
</evidence>
<dbReference type="Gene3D" id="3.40.1700.10">
    <property type="entry name" value="DNA integrity scanning protein, DisA, N-terminal domain"/>
    <property type="match status" value="1"/>
</dbReference>
<dbReference type="GO" id="GO:0004016">
    <property type="term" value="F:adenylate cyclase activity"/>
    <property type="evidence" value="ECO:0007669"/>
    <property type="project" value="UniProtKB-UniRule"/>
</dbReference>
<evidence type="ECO:0000256" key="6">
    <source>
        <dbReference type="ARBA" id="ARBA00022741"/>
    </source>
</evidence>
<dbReference type="InterPro" id="IPR003390">
    <property type="entry name" value="DNA_integrity_scan_DisA_N"/>
</dbReference>
<evidence type="ECO:0000256" key="7">
    <source>
        <dbReference type="ARBA" id="ARBA00022840"/>
    </source>
</evidence>
<dbReference type="EMBL" id="JACXWD010000011">
    <property type="protein sequence ID" value="MBD3867504.1"/>
    <property type="molecule type" value="Genomic_DNA"/>
</dbReference>
<keyword evidence="5 10" id="KW-0548">Nucleotidyltransferase</keyword>
<dbReference type="PANTHER" id="PTHR34185">
    <property type="entry name" value="DIADENYLATE CYCLASE"/>
    <property type="match status" value="1"/>
</dbReference>
<keyword evidence="3 10" id="KW-0808">Transferase</keyword>
<dbReference type="HAMAP" id="MF_01499">
    <property type="entry name" value="DacA"/>
    <property type="match status" value="1"/>
</dbReference>
<feature type="transmembrane region" description="Helical" evidence="10">
    <location>
        <begin position="42"/>
        <end position="61"/>
    </location>
</feature>
<protein>
    <recommendedName>
        <fullName evidence="10">Diadenylate cyclase</fullName>
        <shortName evidence="10">DAC</shortName>
        <ecNumber evidence="10">2.7.7.85</ecNumber>
    </recommendedName>
    <alternativeName>
        <fullName evidence="10">Cyclic-di-AMP synthase</fullName>
        <shortName evidence="10">c-di-AMP synthase</shortName>
    </alternativeName>
</protein>
<dbReference type="GO" id="GO:0005524">
    <property type="term" value="F:ATP binding"/>
    <property type="evidence" value="ECO:0007669"/>
    <property type="project" value="UniProtKB-UniRule"/>
</dbReference>
<comment type="similarity">
    <text evidence="10">Belongs to the adenylate cyclase family. DacA/CdaA subfamily.</text>
</comment>
<reference evidence="12 13" key="1">
    <citation type="submission" date="2020-08" db="EMBL/GenBank/DDBJ databases">
        <title>Acidobacteriota in marine sediments use diverse sulfur dissimilation pathways.</title>
        <authorList>
            <person name="Wasmund K."/>
        </authorList>
    </citation>
    <scope>NUCLEOTIDE SEQUENCE [LARGE SCALE GENOMIC DNA]</scope>
    <source>
        <strain evidence="12">MAG AM4</strain>
    </source>
</reference>
<dbReference type="NCBIfam" id="TIGR00159">
    <property type="entry name" value="diadenylate cyclase CdaA"/>
    <property type="match status" value="1"/>
</dbReference>
<dbReference type="GO" id="GO:0006171">
    <property type="term" value="P:cAMP biosynthetic process"/>
    <property type="evidence" value="ECO:0007669"/>
    <property type="project" value="InterPro"/>
</dbReference>
<dbReference type="Proteomes" id="UP000648239">
    <property type="component" value="Unassembled WGS sequence"/>
</dbReference>
<dbReference type="SUPFAM" id="SSF143597">
    <property type="entry name" value="YojJ-like"/>
    <property type="match status" value="1"/>
</dbReference>
<dbReference type="AlphaFoldDB" id="A0A8J6Y1M4"/>
<evidence type="ECO:0000256" key="3">
    <source>
        <dbReference type="ARBA" id="ARBA00022679"/>
    </source>
</evidence>
<keyword evidence="4 10" id="KW-0812">Transmembrane</keyword>
<dbReference type="EC" id="2.7.7.85" evidence="10"/>
<comment type="catalytic activity">
    <reaction evidence="1 10">
        <text>2 ATP = 3',3'-c-di-AMP + 2 diphosphate</text>
        <dbReference type="Rhea" id="RHEA:35655"/>
        <dbReference type="ChEBI" id="CHEBI:30616"/>
        <dbReference type="ChEBI" id="CHEBI:33019"/>
        <dbReference type="ChEBI" id="CHEBI:71500"/>
        <dbReference type="EC" id="2.7.7.85"/>
    </reaction>
</comment>
<dbReference type="PROSITE" id="PS51794">
    <property type="entry name" value="DAC"/>
    <property type="match status" value="1"/>
</dbReference>
<keyword evidence="8 10" id="KW-1133">Transmembrane helix</keyword>
<evidence type="ECO:0000256" key="5">
    <source>
        <dbReference type="ARBA" id="ARBA00022695"/>
    </source>
</evidence>
<keyword evidence="2 10" id="KW-1003">Cell membrane</keyword>
<dbReference type="FunFam" id="3.40.1700.10:FF:000002">
    <property type="entry name" value="Diadenylate cyclase"/>
    <property type="match status" value="1"/>
</dbReference>
<evidence type="ECO:0000256" key="9">
    <source>
        <dbReference type="ARBA" id="ARBA00023136"/>
    </source>
</evidence>
<accession>A0A8J6Y1M4</accession>
<comment type="caution">
    <text evidence="10">Lacks conserved residue(s) required for the propagation of feature annotation.</text>
</comment>
<dbReference type="PANTHER" id="PTHR34185:SF1">
    <property type="entry name" value="DIADENYLATE CYCLASE"/>
    <property type="match status" value="1"/>
</dbReference>
<dbReference type="InterPro" id="IPR014046">
    <property type="entry name" value="C-di-AMP_synthase"/>
</dbReference>
<evidence type="ECO:0000313" key="13">
    <source>
        <dbReference type="Proteomes" id="UP000648239"/>
    </source>
</evidence>
<dbReference type="Pfam" id="PF02457">
    <property type="entry name" value="DAC"/>
    <property type="match status" value="1"/>
</dbReference>
<dbReference type="InterPro" id="IPR036888">
    <property type="entry name" value="DNA_integrity_DisA_N_sf"/>
</dbReference>
<dbReference type="InterPro" id="IPR050338">
    <property type="entry name" value="DisA"/>
</dbReference>
<evidence type="ECO:0000256" key="1">
    <source>
        <dbReference type="ARBA" id="ARBA00000877"/>
    </source>
</evidence>
<dbReference type="GO" id="GO:0106408">
    <property type="term" value="F:diadenylate cyclase activity"/>
    <property type="evidence" value="ECO:0007669"/>
    <property type="project" value="UniProtKB-EC"/>
</dbReference>
<keyword evidence="7 10" id="KW-0067">ATP-binding</keyword>
<sequence>MLQQLSDLLHLNELGWLAILDIAILALVIYQLLLLVRGTRAVQMAIGVAGVWVIYVLTGPGRLSLPAVHNALGDLRLYIPFAIIVLFQNQIRQALMRIGGNPMSAFMHRREHESVAEEVALAATTLAGKRQGALIVLERTTGLRAFSQTGIKLEAVVSYDLLRNIFTPGSPLHDGAVIIVEGRIKAAACYLPLTLNPTLSRAFGTRHRAAVGITEESDALAVVVSEERGVVSLAEGGRILEDLDGERLASRIRAALRPRAEARKAEASANGGPDDA</sequence>
<comment type="function">
    <text evidence="10">Catalyzes the condensation of 2 ATP molecules into cyclic di-AMP (c-di-AMP), a second messenger used to regulate differing processes in different bacteria.</text>
</comment>
<feature type="domain" description="DAC" evidence="11">
    <location>
        <begin position="88"/>
        <end position="245"/>
    </location>
</feature>
<feature type="transmembrane region" description="Helical" evidence="10">
    <location>
        <begin position="14"/>
        <end position="35"/>
    </location>
</feature>
<evidence type="ECO:0000256" key="10">
    <source>
        <dbReference type="HAMAP-Rule" id="MF_01499"/>
    </source>
</evidence>
<evidence type="ECO:0000256" key="8">
    <source>
        <dbReference type="ARBA" id="ARBA00022989"/>
    </source>
</evidence>